<dbReference type="Pfam" id="PF09180">
    <property type="entry name" value="ProRS-C_1"/>
    <property type="match status" value="1"/>
</dbReference>
<dbReference type="AlphaFoldDB" id="A0A9D4LEA6"/>
<reference evidence="8" key="1">
    <citation type="journal article" date="2019" name="bioRxiv">
        <title>The Genome of the Zebra Mussel, Dreissena polymorpha: A Resource for Invasive Species Research.</title>
        <authorList>
            <person name="McCartney M.A."/>
            <person name="Auch B."/>
            <person name="Kono T."/>
            <person name="Mallez S."/>
            <person name="Zhang Y."/>
            <person name="Obille A."/>
            <person name="Becker A."/>
            <person name="Abrahante J.E."/>
            <person name="Garbe J."/>
            <person name="Badalamenti J.P."/>
            <person name="Herman A."/>
            <person name="Mangelson H."/>
            <person name="Liachko I."/>
            <person name="Sullivan S."/>
            <person name="Sone E.D."/>
            <person name="Koren S."/>
            <person name="Silverstein K.A.T."/>
            <person name="Beckman K.B."/>
            <person name="Gohl D.M."/>
        </authorList>
    </citation>
    <scope>NUCLEOTIDE SEQUENCE</scope>
    <source>
        <strain evidence="8">Duluth1</strain>
        <tissue evidence="8">Whole animal</tissue>
    </source>
</reference>
<reference evidence="8" key="2">
    <citation type="submission" date="2020-11" db="EMBL/GenBank/DDBJ databases">
        <authorList>
            <person name="McCartney M.A."/>
            <person name="Auch B."/>
            <person name="Kono T."/>
            <person name="Mallez S."/>
            <person name="Becker A."/>
            <person name="Gohl D.M."/>
            <person name="Silverstein K.A.T."/>
            <person name="Koren S."/>
            <person name="Bechman K.B."/>
            <person name="Herman A."/>
            <person name="Abrahante J.E."/>
            <person name="Garbe J."/>
        </authorList>
    </citation>
    <scope>NUCLEOTIDE SEQUENCE</scope>
    <source>
        <strain evidence="8">Duluth1</strain>
        <tissue evidence="8">Whole animal</tissue>
    </source>
</reference>
<name>A0A9D4LEA6_DREPO</name>
<evidence type="ECO:0000256" key="2">
    <source>
        <dbReference type="ARBA" id="ARBA00022598"/>
    </source>
</evidence>
<dbReference type="Pfam" id="PF03129">
    <property type="entry name" value="HGTP_anticodon"/>
    <property type="match status" value="1"/>
</dbReference>
<evidence type="ECO:0000256" key="1">
    <source>
        <dbReference type="ARBA" id="ARBA00012831"/>
    </source>
</evidence>
<dbReference type="SUPFAM" id="SSF52954">
    <property type="entry name" value="Class II aaRS ABD-related"/>
    <property type="match status" value="1"/>
</dbReference>
<dbReference type="PANTHER" id="PTHR43382">
    <property type="entry name" value="PROLYL-TRNA SYNTHETASE"/>
    <property type="match status" value="1"/>
</dbReference>
<dbReference type="FunFam" id="3.40.50.800:FF:000005">
    <property type="entry name" value="bifunctional glutamate/proline--tRNA ligase"/>
    <property type="match status" value="1"/>
</dbReference>
<evidence type="ECO:0000259" key="7">
    <source>
        <dbReference type="SMART" id="SM00946"/>
    </source>
</evidence>
<dbReference type="GO" id="GO:0005737">
    <property type="term" value="C:cytoplasm"/>
    <property type="evidence" value="ECO:0007669"/>
    <property type="project" value="InterPro"/>
</dbReference>
<keyword evidence="3" id="KW-0547">Nucleotide-binding</keyword>
<dbReference type="GO" id="GO:0004827">
    <property type="term" value="F:proline-tRNA ligase activity"/>
    <property type="evidence" value="ECO:0007669"/>
    <property type="project" value="UniProtKB-EC"/>
</dbReference>
<evidence type="ECO:0000256" key="6">
    <source>
        <dbReference type="ARBA" id="ARBA00023146"/>
    </source>
</evidence>
<dbReference type="InterPro" id="IPR004154">
    <property type="entry name" value="Anticodon-bd"/>
</dbReference>
<keyword evidence="6" id="KW-0030">Aminoacyl-tRNA synthetase</keyword>
<dbReference type="GO" id="GO:0006433">
    <property type="term" value="P:prolyl-tRNA aminoacylation"/>
    <property type="evidence" value="ECO:0007669"/>
    <property type="project" value="InterPro"/>
</dbReference>
<dbReference type="InterPro" id="IPR004499">
    <property type="entry name" value="Pro-tRNA-ligase_IIa_arc-type"/>
</dbReference>
<dbReference type="FunFam" id="3.30.110.30:FF:000001">
    <property type="entry name" value="Bifunctional glutamate/proline--tRNA ligase"/>
    <property type="match status" value="1"/>
</dbReference>
<keyword evidence="2" id="KW-0436">Ligase</keyword>
<evidence type="ECO:0000256" key="4">
    <source>
        <dbReference type="ARBA" id="ARBA00022840"/>
    </source>
</evidence>
<sequence length="191" mass="21463">MSACEALKSTLEQGGVRVKADLRDNYSPGWKFNHWELKGVPLRVELGPRDIKQNQIVIVRRDTGEKLTIKNDGIVKQVKDLLDQVQADMFKRAKADLDRYMTVSHGWDELCSGLEEKKLIQAPFCGDIPCEERIKKDSARDVVVEEGAPAMGAKGLCIPFQQPRELAPGTKCIHPDCGKPAQYYTLFGRSY</sequence>
<organism evidence="8 9">
    <name type="scientific">Dreissena polymorpha</name>
    <name type="common">Zebra mussel</name>
    <name type="synonym">Mytilus polymorpha</name>
    <dbReference type="NCBI Taxonomy" id="45954"/>
    <lineage>
        <taxon>Eukaryota</taxon>
        <taxon>Metazoa</taxon>
        <taxon>Spiralia</taxon>
        <taxon>Lophotrochozoa</taxon>
        <taxon>Mollusca</taxon>
        <taxon>Bivalvia</taxon>
        <taxon>Autobranchia</taxon>
        <taxon>Heteroconchia</taxon>
        <taxon>Euheterodonta</taxon>
        <taxon>Imparidentia</taxon>
        <taxon>Neoheterodontei</taxon>
        <taxon>Myida</taxon>
        <taxon>Dreissenoidea</taxon>
        <taxon>Dreissenidae</taxon>
        <taxon>Dreissena</taxon>
    </lineage>
</organism>
<dbReference type="GO" id="GO:0017101">
    <property type="term" value="C:aminoacyl-tRNA synthetase multienzyme complex"/>
    <property type="evidence" value="ECO:0007669"/>
    <property type="project" value="TreeGrafter"/>
</dbReference>
<gene>
    <name evidence="8" type="ORF">DPMN_099582</name>
</gene>
<keyword evidence="5" id="KW-0648">Protein biosynthesis</keyword>
<dbReference type="EC" id="6.1.1.15" evidence="1"/>
<dbReference type="Proteomes" id="UP000828390">
    <property type="component" value="Unassembled WGS sequence"/>
</dbReference>
<evidence type="ECO:0000256" key="3">
    <source>
        <dbReference type="ARBA" id="ARBA00022741"/>
    </source>
</evidence>
<evidence type="ECO:0000256" key="5">
    <source>
        <dbReference type="ARBA" id="ARBA00022917"/>
    </source>
</evidence>
<proteinExistence type="predicted"/>
<keyword evidence="9" id="KW-1185">Reference proteome</keyword>
<dbReference type="GO" id="GO:0005524">
    <property type="term" value="F:ATP binding"/>
    <property type="evidence" value="ECO:0007669"/>
    <property type="project" value="UniProtKB-KW"/>
</dbReference>
<accession>A0A9D4LEA6</accession>
<dbReference type="Gene3D" id="3.40.50.800">
    <property type="entry name" value="Anticodon-binding domain"/>
    <property type="match status" value="1"/>
</dbReference>
<dbReference type="EMBL" id="JAIWYP010000003">
    <property type="protein sequence ID" value="KAH3856985.1"/>
    <property type="molecule type" value="Genomic_DNA"/>
</dbReference>
<dbReference type="PANTHER" id="PTHR43382:SF2">
    <property type="entry name" value="BIFUNCTIONAL GLUTAMATE_PROLINE--TRNA LIGASE"/>
    <property type="match status" value="1"/>
</dbReference>
<protein>
    <recommendedName>
        <fullName evidence="1">proline--tRNA ligase</fullName>
        <ecNumber evidence="1">6.1.1.15</ecNumber>
    </recommendedName>
</protein>
<evidence type="ECO:0000313" key="9">
    <source>
        <dbReference type="Proteomes" id="UP000828390"/>
    </source>
</evidence>
<keyword evidence="4" id="KW-0067">ATP-binding</keyword>
<dbReference type="InterPro" id="IPR017449">
    <property type="entry name" value="Pro-tRNA_synth_II"/>
</dbReference>
<dbReference type="CDD" id="cd00862">
    <property type="entry name" value="ProRS_anticodon_zinc"/>
    <property type="match status" value="1"/>
</dbReference>
<dbReference type="InterPro" id="IPR036621">
    <property type="entry name" value="Anticodon-bd_dom_sf"/>
</dbReference>
<dbReference type="InterPro" id="IPR016061">
    <property type="entry name" value="Pro-tRNA_ligase_II_C"/>
</dbReference>
<feature type="domain" description="Proline-tRNA ligase class II C-terminal" evidence="7">
    <location>
        <begin position="107"/>
        <end position="191"/>
    </location>
</feature>
<comment type="caution">
    <text evidence="8">The sequence shown here is derived from an EMBL/GenBank/DDBJ whole genome shotgun (WGS) entry which is preliminary data.</text>
</comment>
<dbReference type="SUPFAM" id="SSF64586">
    <property type="entry name" value="C-terminal domain of ProRS"/>
    <property type="match status" value="1"/>
</dbReference>
<evidence type="ECO:0000313" key="8">
    <source>
        <dbReference type="EMBL" id="KAH3856985.1"/>
    </source>
</evidence>
<dbReference type="SMART" id="SM00946">
    <property type="entry name" value="ProRS-C_1"/>
    <property type="match status" value="1"/>
</dbReference>
<dbReference type="Gene3D" id="3.30.110.30">
    <property type="entry name" value="C-terminal domain of ProRS"/>
    <property type="match status" value="1"/>
</dbReference>